<feature type="transmembrane region" description="Helical" evidence="5">
    <location>
        <begin position="249"/>
        <end position="268"/>
    </location>
</feature>
<feature type="compositionally biased region" description="Acidic residues" evidence="6">
    <location>
        <begin position="878"/>
        <end position="889"/>
    </location>
</feature>
<dbReference type="Pfam" id="PF03699">
    <property type="entry name" value="UPF0182"/>
    <property type="match status" value="1"/>
</dbReference>
<comment type="subcellular location">
    <subcellularLocation>
        <location evidence="5">Cell membrane</location>
        <topology evidence="5">Multi-pass membrane protein</topology>
    </subcellularLocation>
</comment>
<keyword evidence="4 5" id="KW-0472">Membrane</keyword>
<feature type="transmembrane region" description="Helical" evidence="5">
    <location>
        <begin position="54"/>
        <end position="77"/>
    </location>
</feature>
<dbReference type="OrthoDB" id="9763654at2"/>
<protein>
    <recommendedName>
        <fullName evidence="5">UPF0182 protein CLV29_1311</fullName>
    </recommendedName>
</protein>
<evidence type="ECO:0000313" key="8">
    <source>
        <dbReference type="Proteomes" id="UP000295371"/>
    </source>
</evidence>
<feature type="transmembrane region" description="Helical" evidence="5">
    <location>
        <begin position="12"/>
        <end position="34"/>
    </location>
</feature>
<keyword evidence="3 5" id="KW-1133">Transmembrane helix</keyword>
<feature type="transmembrane region" description="Helical" evidence="5">
    <location>
        <begin position="161"/>
        <end position="186"/>
    </location>
</feature>
<gene>
    <name evidence="7" type="ORF">CLV29_1311</name>
</gene>
<comment type="similarity">
    <text evidence="5">Belongs to the UPF0182 family.</text>
</comment>
<dbReference type="RefSeq" id="WP_133754153.1">
    <property type="nucleotide sequence ID" value="NZ_CP171129.1"/>
</dbReference>
<dbReference type="Proteomes" id="UP000295371">
    <property type="component" value="Unassembled WGS sequence"/>
</dbReference>
<keyword evidence="8" id="KW-1185">Reference proteome</keyword>
<accession>A0A4R7J8T0</accession>
<dbReference type="PANTHER" id="PTHR39344:SF1">
    <property type="entry name" value="UPF0182 PROTEIN SLL1060"/>
    <property type="match status" value="1"/>
</dbReference>
<proteinExistence type="inferred from homology"/>
<dbReference type="GO" id="GO:0005886">
    <property type="term" value="C:plasma membrane"/>
    <property type="evidence" value="ECO:0007669"/>
    <property type="project" value="UniProtKB-SubCell"/>
</dbReference>
<dbReference type="PANTHER" id="PTHR39344">
    <property type="entry name" value="UPF0182 PROTEIN SLL1060"/>
    <property type="match status" value="1"/>
</dbReference>
<reference evidence="7 8" key="1">
    <citation type="submission" date="2019-03" db="EMBL/GenBank/DDBJ databases">
        <title>Genomic Encyclopedia of Archaeal and Bacterial Type Strains, Phase II (KMG-II): from individual species to whole genera.</title>
        <authorList>
            <person name="Goeker M."/>
        </authorList>
    </citation>
    <scope>NUCLEOTIDE SEQUENCE [LARGE SCALE GENOMIC DNA]</scope>
    <source>
        <strain evidence="7 8">DSM 24323</strain>
    </source>
</reference>
<evidence type="ECO:0000256" key="3">
    <source>
        <dbReference type="ARBA" id="ARBA00022989"/>
    </source>
</evidence>
<sequence>MTTPALRRRRNALLPTLVALVALLVVGLLATGVWTDRLWYDNLGFPQVFSTQLLTRVILFAGFGLLTALIVVGNVVLAYRLRPSVRQGPVGSQLLERYRELLESRFVPTMIALGGAVALFSGASAAGQVALFLAFANRTPFGQVDPRFGLDLSFFVYDLPWYSYILSFAVTTLLTAALGVAIMNYVMGGLRFGRGAQNVTTAARVHLSVLIGLAVLAFGAERWLARYSYTLETGTLLTGLTYTSDNVQVSASTILAGIAVICALLFWATIFVRRWLLPMAGLALMVVSSLILGVIYPGIVQAITVAPDEPDLERPYIAQHIAATREAYDVEDVQVEEYSADTTATAGQLRQDAGALPGIRLIDPAKVGPTFEQLQQVRDFYSFPSVLDVDRYDIDGTKTDTVVAARELDPAGVENPTWNNMVTVYTHGYGLVGAYGNRRQANGTPEWVEQDIPPEGELPEYEPRIYFGELNTGYSIVGAPEGSAPIEIDTPGGGENNTPTLNTYDGTGGVPIGNWFNRILYAIRMGSPEILLSDRVNSESRIIYDRTPVERVQAAAPWLQVDSNAYPAAVDGRIKWIVDGYTLTNNYPNSQRISLTDAITDSQTNASATTQPTDSINYIRNSVKAVVDAYDGTVTLYAWDETDPLLQTWRKAFPDSVQPRSAISDELMEHLRYPEDLYKVQRQILGKYHMTDPAVWYQENDLWEVPVDPVGGNSSKVPPYYLSVRWPQEQEDNFALTSIYVPSNRSNLAAFMAVNADASSENYGQMRVLRMSDSQQTDGPGQVFAAMTNDATVADTLLRFQNAGTAQVSYGNLLTLPVGGGLLNVMPVYVQRQASTGSYPALQFVIVRFGSTVAIDPTLQGALDQVFAGDAGASTGEGEVEAEEGEGTESDQSVDPSEVDNPAALQAINDALTANEEANQALADGDLGLYQEKQDEAAAATRRAQQALGGG</sequence>
<feature type="transmembrane region" description="Helical" evidence="5">
    <location>
        <begin position="106"/>
        <end position="136"/>
    </location>
</feature>
<feature type="transmembrane region" description="Helical" evidence="5">
    <location>
        <begin position="207"/>
        <end position="229"/>
    </location>
</feature>
<organism evidence="7 8">
    <name type="scientific">Naumannella halotolerans</name>
    <dbReference type="NCBI Taxonomy" id="993414"/>
    <lineage>
        <taxon>Bacteria</taxon>
        <taxon>Bacillati</taxon>
        <taxon>Actinomycetota</taxon>
        <taxon>Actinomycetes</taxon>
        <taxon>Propionibacteriales</taxon>
        <taxon>Propionibacteriaceae</taxon>
        <taxon>Naumannella</taxon>
    </lineage>
</organism>
<evidence type="ECO:0000256" key="4">
    <source>
        <dbReference type="ARBA" id="ARBA00023136"/>
    </source>
</evidence>
<keyword evidence="1 5" id="KW-1003">Cell membrane</keyword>
<keyword evidence="2 5" id="KW-0812">Transmembrane</keyword>
<evidence type="ECO:0000256" key="5">
    <source>
        <dbReference type="HAMAP-Rule" id="MF_01600"/>
    </source>
</evidence>
<evidence type="ECO:0000256" key="6">
    <source>
        <dbReference type="SAM" id="MobiDB-lite"/>
    </source>
</evidence>
<dbReference type="InterPro" id="IPR005372">
    <property type="entry name" value="UPF0182"/>
</dbReference>
<dbReference type="HAMAP" id="MF_01600">
    <property type="entry name" value="UPF0182"/>
    <property type="match status" value="1"/>
</dbReference>
<evidence type="ECO:0000256" key="1">
    <source>
        <dbReference type="ARBA" id="ARBA00022475"/>
    </source>
</evidence>
<feature type="region of interest" description="Disordered" evidence="6">
    <location>
        <begin position="870"/>
        <end position="902"/>
    </location>
</feature>
<dbReference type="GO" id="GO:0005576">
    <property type="term" value="C:extracellular region"/>
    <property type="evidence" value="ECO:0007669"/>
    <property type="project" value="TreeGrafter"/>
</dbReference>
<dbReference type="AlphaFoldDB" id="A0A4R7J8T0"/>
<dbReference type="EMBL" id="SOAW01000001">
    <property type="protein sequence ID" value="TDT33684.1"/>
    <property type="molecule type" value="Genomic_DNA"/>
</dbReference>
<evidence type="ECO:0000313" key="7">
    <source>
        <dbReference type="EMBL" id="TDT33684.1"/>
    </source>
</evidence>
<evidence type="ECO:0000256" key="2">
    <source>
        <dbReference type="ARBA" id="ARBA00022692"/>
    </source>
</evidence>
<comment type="caution">
    <text evidence="7">The sequence shown here is derived from an EMBL/GenBank/DDBJ whole genome shotgun (WGS) entry which is preliminary data.</text>
</comment>
<name>A0A4R7J8T0_9ACTN</name>
<feature type="transmembrane region" description="Helical" evidence="5">
    <location>
        <begin position="275"/>
        <end position="296"/>
    </location>
</feature>